<evidence type="ECO:0000313" key="2">
    <source>
        <dbReference type="Proteomes" id="UP000887116"/>
    </source>
</evidence>
<dbReference type="EMBL" id="BMAO01007619">
    <property type="protein sequence ID" value="GFR17054.1"/>
    <property type="molecule type" value="Genomic_DNA"/>
</dbReference>
<dbReference type="Proteomes" id="UP000887116">
    <property type="component" value="Unassembled WGS sequence"/>
</dbReference>
<protein>
    <submittedName>
        <fullName evidence="1">Uncharacterized protein</fullName>
    </submittedName>
</protein>
<comment type="caution">
    <text evidence="1">The sequence shown here is derived from an EMBL/GenBank/DDBJ whole genome shotgun (WGS) entry which is preliminary data.</text>
</comment>
<proteinExistence type="predicted"/>
<reference evidence="1" key="1">
    <citation type="submission" date="2020-07" db="EMBL/GenBank/DDBJ databases">
        <title>Multicomponent nature underlies the extraordinary mechanical properties of spider dragline silk.</title>
        <authorList>
            <person name="Kono N."/>
            <person name="Nakamura H."/>
            <person name="Mori M."/>
            <person name="Yoshida Y."/>
            <person name="Ohtoshi R."/>
            <person name="Malay A.D."/>
            <person name="Moran D.A.P."/>
            <person name="Tomita M."/>
            <person name="Numata K."/>
            <person name="Arakawa K."/>
        </authorList>
    </citation>
    <scope>NUCLEOTIDE SEQUENCE</scope>
</reference>
<dbReference type="AlphaFoldDB" id="A0A8X6H5K4"/>
<sequence>MRTLQGSTFSLLIDNGKEKEEAGCVAGEWMRPIIKLNRKWVYPTGIRWSGNTVAFCCVLHRRDKSADLLLRKSL</sequence>
<organism evidence="1 2">
    <name type="scientific">Trichonephila clavata</name>
    <name type="common">Joro spider</name>
    <name type="synonym">Nephila clavata</name>
    <dbReference type="NCBI Taxonomy" id="2740835"/>
    <lineage>
        <taxon>Eukaryota</taxon>
        <taxon>Metazoa</taxon>
        <taxon>Ecdysozoa</taxon>
        <taxon>Arthropoda</taxon>
        <taxon>Chelicerata</taxon>
        <taxon>Arachnida</taxon>
        <taxon>Araneae</taxon>
        <taxon>Araneomorphae</taxon>
        <taxon>Entelegynae</taxon>
        <taxon>Araneoidea</taxon>
        <taxon>Nephilidae</taxon>
        <taxon>Trichonephila</taxon>
    </lineage>
</organism>
<accession>A0A8X6H5K4</accession>
<keyword evidence="2" id="KW-1185">Reference proteome</keyword>
<evidence type="ECO:0000313" key="1">
    <source>
        <dbReference type="EMBL" id="GFR17054.1"/>
    </source>
</evidence>
<gene>
    <name evidence="1" type="ORF">TNCT_705761</name>
</gene>
<name>A0A8X6H5K4_TRICU</name>